<dbReference type="EMBL" id="LSSL01000570">
    <property type="protein sequence ID" value="OLY84232.1"/>
    <property type="molecule type" value="Genomic_DNA"/>
</dbReference>
<dbReference type="GO" id="GO:0000172">
    <property type="term" value="C:ribonuclease MRP complex"/>
    <property type="evidence" value="ECO:0007669"/>
    <property type="project" value="TreeGrafter"/>
</dbReference>
<feature type="region of interest" description="Disordered" evidence="1">
    <location>
        <begin position="101"/>
        <end position="152"/>
    </location>
</feature>
<dbReference type="PANTHER" id="PTHR28272">
    <property type="entry name" value="RIBONUCLEASES P/MRP PROTEIN SUBUNIT POP3"/>
    <property type="match status" value="1"/>
</dbReference>
<dbReference type="GO" id="GO:0000171">
    <property type="term" value="F:ribonuclease MRP activity"/>
    <property type="evidence" value="ECO:0007669"/>
    <property type="project" value="TreeGrafter"/>
</dbReference>
<dbReference type="InterPro" id="IPR013241">
    <property type="entry name" value="RNase_P_Pop3"/>
</dbReference>
<dbReference type="GO" id="GO:0006364">
    <property type="term" value="P:rRNA processing"/>
    <property type="evidence" value="ECO:0007669"/>
    <property type="project" value="InterPro"/>
</dbReference>
<dbReference type="GO" id="GO:0005655">
    <property type="term" value="C:nucleolar ribonuclease P complex"/>
    <property type="evidence" value="ECO:0007669"/>
    <property type="project" value="TreeGrafter"/>
</dbReference>
<feature type="compositionally biased region" description="Basic and acidic residues" evidence="1">
    <location>
        <begin position="1"/>
        <end position="38"/>
    </location>
</feature>
<dbReference type="GO" id="GO:0005829">
    <property type="term" value="C:cytosol"/>
    <property type="evidence" value="ECO:0007669"/>
    <property type="project" value="TreeGrafter"/>
</dbReference>
<dbReference type="OrthoDB" id="20109at2759"/>
<sequence>MKEKLQPKKEKNQQKAQREGNSDNKEALLAHQKEKRPQTQDLKANNGKPIPPKNDKGSLQKKRKLPPKPILMNPFVQDFPEISISTLEEIEKNLKIKKDANKALENKFITSESEKSTSKNKRLKGPALIQFQDSGNKAPESSLESFKESELDPVQCPQSKDSLVLGINNTTKALEELLNRLNEHTTSRNKPSKSTSGSEIAEQADQSSKAYSNKDSATPLAIEVEQDISAIFVCSEDVEPKHMISHLAGLVNLVNARKISCSEAGSCTPTLYISLPAGSEQMVSKLVGLKRTSCFAIKPSPISDDFIRFLISQMSDFINYSKLVSGQSAFASLRPMAIKYLHK</sequence>
<dbReference type="GO" id="GO:0034965">
    <property type="term" value="P:intronic box C/D snoRNA processing"/>
    <property type="evidence" value="ECO:0007669"/>
    <property type="project" value="TreeGrafter"/>
</dbReference>
<reference evidence="2 3" key="1">
    <citation type="journal article" date="2016" name="Mol. Biol. Evol.">
        <title>Genome-Wide Survey of Gut Fungi (Harpellales) Reveals the First Horizontally Transferred Ubiquitin Gene from a Mosquito Host.</title>
        <authorList>
            <person name="Wang Y."/>
            <person name="White M.M."/>
            <person name="Kvist S."/>
            <person name="Moncalvo J.M."/>
        </authorList>
    </citation>
    <scope>NUCLEOTIDE SEQUENCE [LARGE SCALE GENOMIC DNA]</scope>
    <source>
        <strain evidence="2 3">ALG-7-W6</strain>
    </source>
</reference>
<dbReference type="STRING" id="133383.A0A1R0H4T0"/>
<dbReference type="PANTHER" id="PTHR28272:SF1">
    <property type="entry name" value="RIBONUCLEASES P_MRP PROTEIN SUBUNIT POP3"/>
    <property type="match status" value="1"/>
</dbReference>
<gene>
    <name evidence="2" type="ORF">AYI68_g1609</name>
</gene>
<proteinExistence type="predicted"/>
<evidence type="ECO:0000256" key="1">
    <source>
        <dbReference type="SAM" id="MobiDB-lite"/>
    </source>
</evidence>
<feature type="region of interest" description="Disordered" evidence="1">
    <location>
        <begin position="181"/>
        <end position="212"/>
    </location>
</feature>
<feature type="compositionally biased region" description="Polar residues" evidence="1">
    <location>
        <begin position="188"/>
        <end position="212"/>
    </location>
</feature>
<dbReference type="GO" id="GO:0004526">
    <property type="term" value="F:ribonuclease P activity"/>
    <property type="evidence" value="ECO:0007669"/>
    <property type="project" value="TreeGrafter"/>
</dbReference>
<name>A0A1R0H4T0_9FUNG</name>
<dbReference type="GO" id="GO:0008033">
    <property type="term" value="P:tRNA processing"/>
    <property type="evidence" value="ECO:0007669"/>
    <property type="project" value="InterPro"/>
</dbReference>
<evidence type="ECO:0000313" key="3">
    <source>
        <dbReference type="Proteomes" id="UP000187455"/>
    </source>
</evidence>
<keyword evidence="3" id="KW-1185">Reference proteome</keyword>
<evidence type="ECO:0000313" key="2">
    <source>
        <dbReference type="EMBL" id="OLY84232.1"/>
    </source>
</evidence>
<feature type="region of interest" description="Disordered" evidence="1">
    <location>
        <begin position="1"/>
        <end position="73"/>
    </location>
</feature>
<accession>A0A1R0H4T0</accession>
<protein>
    <submittedName>
        <fullName evidence="2">Uncharacterized protein</fullName>
    </submittedName>
</protein>
<comment type="caution">
    <text evidence="2">The sequence shown here is derived from an EMBL/GenBank/DDBJ whole genome shotgun (WGS) entry which is preliminary data.</text>
</comment>
<dbReference type="Proteomes" id="UP000187455">
    <property type="component" value="Unassembled WGS sequence"/>
</dbReference>
<organism evidence="2 3">
    <name type="scientific">Smittium mucronatum</name>
    <dbReference type="NCBI Taxonomy" id="133383"/>
    <lineage>
        <taxon>Eukaryota</taxon>
        <taxon>Fungi</taxon>
        <taxon>Fungi incertae sedis</taxon>
        <taxon>Zoopagomycota</taxon>
        <taxon>Kickxellomycotina</taxon>
        <taxon>Harpellomycetes</taxon>
        <taxon>Harpellales</taxon>
        <taxon>Legeriomycetaceae</taxon>
        <taxon>Smittium</taxon>
    </lineage>
</organism>
<dbReference type="AlphaFoldDB" id="A0A1R0H4T0"/>